<evidence type="ECO:0000256" key="5">
    <source>
        <dbReference type="ARBA" id="ARBA00022989"/>
    </source>
</evidence>
<keyword evidence="2" id="KW-1003">Cell membrane</keyword>
<keyword evidence="10" id="KW-1185">Reference proteome</keyword>
<reference evidence="10" key="1">
    <citation type="submission" date="2017-02" db="EMBL/GenBank/DDBJ databases">
        <authorList>
            <person name="Varghese N."/>
            <person name="Submissions S."/>
        </authorList>
    </citation>
    <scope>NUCLEOTIDE SEQUENCE [LARGE SCALE GENOMIC DNA]</scope>
    <source>
        <strain evidence="10">DSM 19608</strain>
    </source>
</reference>
<evidence type="ECO:0000259" key="8">
    <source>
        <dbReference type="Pfam" id="PF02470"/>
    </source>
</evidence>
<sequence>MNEHPMKQSPVTPEIKPHKGISPLWILPILTILLAGWLVARAIHDSGERIQIYFSNAQGLVAGRTTIRYQGLEVGMVREIKLAPELDRIYVEADIYPNATRLLSNSTRFWLVKPTASLSGVSGLDALVSGNYIAIHPGNENEAEEEHPSIFYALDNAPSDLVSNGGLIISLQANDLGGLSIGSQIFYKKIPVGEVFSYQLDESAQSVLIQTSIKEEYRHLITSKSRFWNVSGVGTSLGFDGIDVHLESLSAMIGGAIAVDSPDGGEPVAQHSQFKLYKDLKTAGRGIPITITLPDENGINPSGTSIMYRGIEIGQVTHLQLSDDHTQILAHAAIQPSFSNLLTHGSQFILQETKLSLSGIENLPNLVKGNYLTLVPGDGERTRHFTALRKADYQKLQSHTIELALIAESAYGLSEGAPLLFRGVKIGSIKAIVLTEKQVEFQLTLDQQYESLIRSQNRFYVTSSVRAELNASAINVTLSPVKQLITGSISFISEGDKKIQPQYSLYANQSLAELAQYQQSGSQTLYLSAQTHPPVQAGSPLLYRNLMVGKVERFSLKPNGVEIAVNIDNQYRHLISDDTVFWNQSGVEINASLAGIQVQAGPLQSLLQGGIAFDRLPGIENRNGQFWKLYDSYQQAEKFGEAITLFAKTNSGIIQGTPIKYQGVQVGEVTKVLPSFTEPQVTFSARIQPEYAPFITRSNSVFWVAEAKVGLNGITNLDNLLTKTIEVKPGEGKTTHTFTLAEQPYHPEGVRFSLQSEEKGSISVDTPVFYRGMEVGRVTNIQLGAFADRVISTIEIAPQYAYLIRKNTVFWNTSGVDVSIGLSGANIKSGTFDSLVRGGIAFSTPEQKQLQAPAQSGDAFYLHPSAQDSWKHWKTAIPQP</sequence>
<dbReference type="GO" id="GO:0005886">
    <property type="term" value="C:plasma membrane"/>
    <property type="evidence" value="ECO:0007669"/>
    <property type="project" value="UniProtKB-SubCell"/>
</dbReference>
<feature type="domain" description="Mce/MlaD" evidence="8">
    <location>
        <begin position="286"/>
        <end position="377"/>
    </location>
</feature>
<dbReference type="PANTHER" id="PTHR30462:SF0">
    <property type="entry name" value="INTERMEMBRANE TRANSPORT PROTEIN YEBT"/>
    <property type="match status" value="1"/>
</dbReference>
<name>A0A1T4LV12_VIBCI</name>
<dbReference type="PANTHER" id="PTHR30462">
    <property type="entry name" value="INTERMEMBRANE TRANSPORT PROTEIN PQIB-RELATED"/>
    <property type="match status" value="1"/>
</dbReference>
<protein>
    <submittedName>
        <fullName evidence="9">Paraquat-inducible protein B</fullName>
    </submittedName>
</protein>
<evidence type="ECO:0000256" key="4">
    <source>
        <dbReference type="ARBA" id="ARBA00022692"/>
    </source>
</evidence>
<accession>A0A1T4LV12</accession>
<feature type="domain" description="Mce/MlaD" evidence="8">
    <location>
        <begin position="47"/>
        <end position="138"/>
    </location>
</feature>
<feature type="domain" description="Mce/MlaD" evidence="8">
    <location>
        <begin position="402"/>
        <end position="463"/>
    </location>
</feature>
<evidence type="ECO:0000256" key="3">
    <source>
        <dbReference type="ARBA" id="ARBA00022519"/>
    </source>
</evidence>
<keyword evidence="4 7" id="KW-0812">Transmembrane</keyword>
<evidence type="ECO:0000313" key="9">
    <source>
        <dbReference type="EMBL" id="SJZ58304.1"/>
    </source>
</evidence>
<proteinExistence type="predicted"/>
<dbReference type="InterPro" id="IPR003399">
    <property type="entry name" value="Mce/MlaD"/>
</dbReference>
<feature type="domain" description="Mce/MlaD" evidence="8">
    <location>
        <begin position="168"/>
        <end position="226"/>
    </location>
</feature>
<dbReference type="Pfam" id="PF02470">
    <property type="entry name" value="MlaD"/>
    <property type="match status" value="6"/>
</dbReference>
<feature type="domain" description="Mce/MlaD" evidence="8">
    <location>
        <begin position="749"/>
        <end position="829"/>
    </location>
</feature>
<evidence type="ECO:0000256" key="7">
    <source>
        <dbReference type="SAM" id="Phobius"/>
    </source>
</evidence>
<keyword evidence="3" id="KW-0997">Cell inner membrane</keyword>
<feature type="domain" description="Mce/MlaD" evidence="8">
    <location>
        <begin position="643"/>
        <end position="730"/>
    </location>
</feature>
<feature type="transmembrane region" description="Helical" evidence="7">
    <location>
        <begin position="21"/>
        <end position="40"/>
    </location>
</feature>
<keyword evidence="5 7" id="KW-1133">Transmembrane helix</keyword>
<dbReference type="STRING" id="1123491.SAMN02745782_00749"/>
<dbReference type="Proteomes" id="UP000190834">
    <property type="component" value="Unassembled WGS sequence"/>
</dbReference>
<dbReference type="OrthoDB" id="9806984at2"/>
<dbReference type="EMBL" id="FUXB01000003">
    <property type="protein sequence ID" value="SJZ58304.1"/>
    <property type="molecule type" value="Genomic_DNA"/>
</dbReference>
<organism evidence="9 10">
    <name type="scientific">Vibrio cincinnatiensis DSM 19608</name>
    <dbReference type="NCBI Taxonomy" id="1123491"/>
    <lineage>
        <taxon>Bacteria</taxon>
        <taxon>Pseudomonadati</taxon>
        <taxon>Pseudomonadota</taxon>
        <taxon>Gammaproteobacteria</taxon>
        <taxon>Vibrionales</taxon>
        <taxon>Vibrionaceae</taxon>
        <taxon>Vibrio</taxon>
    </lineage>
</organism>
<dbReference type="InterPro" id="IPR051800">
    <property type="entry name" value="PqiA-PqiB_transport"/>
</dbReference>
<evidence type="ECO:0000256" key="2">
    <source>
        <dbReference type="ARBA" id="ARBA00022475"/>
    </source>
</evidence>
<dbReference type="AlphaFoldDB" id="A0A1T4LV12"/>
<comment type="subcellular location">
    <subcellularLocation>
        <location evidence="1">Cell inner membrane</location>
    </subcellularLocation>
</comment>
<keyword evidence="6 7" id="KW-0472">Membrane</keyword>
<evidence type="ECO:0000256" key="1">
    <source>
        <dbReference type="ARBA" id="ARBA00004533"/>
    </source>
</evidence>
<evidence type="ECO:0000313" key="10">
    <source>
        <dbReference type="Proteomes" id="UP000190834"/>
    </source>
</evidence>
<evidence type="ECO:0000256" key="6">
    <source>
        <dbReference type="ARBA" id="ARBA00023136"/>
    </source>
</evidence>
<gene>
    <name evidence="9" type="ORF">SAMN02745782_00749</name>
</gene>